<accession>A0A397G525</accession>
<gene>
    <name evidence="1" type="ORF">Glove_816420g4</name>
</gene>
<evidence type="ECO:0000313" key="1">
    <source>
        <dbReference type="EMBL" id="RHZ43250.1"/>
    </source>
</evidence>
<name>A0A397G525_9GLOM</name>
<evidence type="ECO:0000313" key="2">
    <source>
        <dbReference type="Proteomes" id="UP000266861"/>
    </source>
</evidence>
<protein>
    <submittedName>
        <fullName evidence="1">Uncharacterized protein</fullName>
    </submittedName>
</protein>
<dbReference type="Proteomes" id="UP000266861">
    <property type="component" value="Unassembled WGS sequence"/>
</dbReference>
<reference evidence="1 2" key="1">
    <citation type="submission" date="2018-08" db="EMBL/GenBank/DDBJ databases">
        <title>Genome and evolution of the arbuscular mycorrhizal fungus Diversispora epigaea (formerly Glomus versiforme) and its bacterial endosymbionts.</title>
        <authorList>
            <person name="Sun X."/>
            <person name="Fei Z."/>
            <person name="Harrison M."/>
        </authorList>
    </citation>
    <scope>NUCLEOTIDE SEQUENCE [LARGE SCALE GENOMIC DNA]</scope>
    <source>
        <strain evidence="1 2">IT104</strain>
    </source>
</reference>
<dbReference type="AlphaFoldDB" id="A0A397G525"/>
<dbReference type="OrthoDB" id="2446883at2759"/>
<organism evidence="1 2">
    <name type="scientific">Diversispora epigaea</name>
    <dbReference type="NCBI Taxonomy" id="1348612"/>
    <lineage>
        <taxon>Eukaryota</taxon>
        <taxon>Fungi</taxon>
        <taxon>Fungi incertae sedis</taxon>
        <taxon>Mucoromycota</taxon>
        <taxon>Glomeromycotina</taxon>
        <taxon>Glomeromycetes</taxon>
        <taxon>Diversisporales</taxon>
        <taxon>Diversisporaceae</taxon>
        <taxon>Diversispora</taxon>
    </lineage>
</organism>
<proteinExistence type="predicted"/>
<sequence>MTRFDLTMEGKSALIYYLTENDKAEARAEKDFNVCNNDDEKRAYLNLVLESYDKMSELHLEKEFVEKLKLKDISEKPVFGNFDLKKFSQKLDLDQLRYGPLTDKDIENAVSSLITLPTLTTDSKKEKLSKNTIKYRCLIESGQLDQSQGSHKLIVDGKVVRYGSKVSGEEYEELSEKYPGMLYAPVIEERGPISRFSSIKDDTKNK</sequence>
<keyword evidence="2" id="KW-1185">Reference proteome</keyword>
<comment type="caution">
    <text evidence="1">The sequence shown here is derived from an EMBL/GenBank/DDBJ whole genome shotgun (WGS) entry which is preliminary data.</text>
</comment>
<dbReference type="EMBL" id="PQFF01000728">
    <property type="protein sequence ID" value="RHZ43250.1"/>
    <property type="molecule type" value="Genomic_DNA"/>
</dbReference>